<keyword evidence="7" id="KW-1133">Transmembrane helix</keyword>
<keyword evidence="5" id="KW-0274">FAD</keyword>
<dbReference type="PANTHER" id="PTHR11530:SF11">
    <property type="entry name" value="D-ASPARTATE OXIDASE"/>
    <property type="match status" value="1"/>
</dbReference>
<keyword evidence="10" id="KW-1185">Reference proteome</keyword>
<dbReference type="SUPFAM" id="SSF54373">
    <property type="entry name" value="FAD-linked reductases, C-terminal domain"/>
    <property type="match status" value="1"/>
</dbReference>
<evidence type="ECO:0000256" key="6">
    <source>
        <dbReference type="ARBA" id="ARBA00023002"/>
    </source>
</evidence>
<dbReference type="Proteomes" id="UP000440578">
    <property type="component" value="Unassembled WGS sequence"/>
</dbReference>
<comment type="subcellular location">
    <subcellularLocation>
        <location evidence="2">Peroxisome matrix</location>
    </subcellularLocation>
</comment>
<dbReference type="SUPFAM" id="SSF51971">
    <property type="entry name" value="Nucleotide-binding domain"/>
    <property type="match status" value="1"/>
</dbReference>
<evidence type="ECO:0000256" key="4">
    <source>
        <dbReference type="ARBA" id="ARBA00022630"/>
    </source>
</evidence>
<dbReference type="InterPro" id="IPR006181">
    <property type="entry name" value="D-amino_acid_oxidase_CS"/>
</dbReference>
<evidence type="ECO:0000259" key="8">
    <source>
        <dbReference type="Pfam" id="PF01266"/>
    </source>
</evidence>
<dbReference type="Gene3D" id="1.20.1070.10">
    <property type="entry name" value="Rhodopsin 7-helix transmembrane proteins"/>
    <property type="match status" value="1"/>
</dbReference>
<dbReference type="PROSITE" id="PS00677">
    <property type="entry name" value="DAO"/>
    <property type="match status" value="1"/>
</dbReference>
<dbReference type="OrthoDB" id="6369020at2759"/>
<sequence length="636" mass="68629">MAPSVAVLGAGVVGVSTALALRTDLEHAEVTLIGAELTPDTTGDGSAGVWGPRSIAGPHIQLNKWGRLTHDFIHQLWQEGECPGLGIVSAYDVEENMPEPFWKDVPFSCTPMTERDLAEGGHQGKKGYRYVTVYAEPSKMLPFLMKRFRDRGGKVIKARVKTLDELSGYDIIVNCTGIGARELVGDEKVMPVRGQVIKVHAPSVKNAKFSFPGTYVIPNDEFVVLGGTAQRGDWRVDIDDGDTAAILARCRRWIPSLQSARVERVWAGLRPFRDGGVRLEVERRMVADREVPVVHNYGHGGSGVTMFWGCALQATMQPAELYGWVAAAAAAPLQATLAVGLLCLLHAGRARWRTVDLFLVAVVAQQLVAALLALGFSLLRLMRPEAAAACAAFAWGWTALRTLQASTVASMAADRVLTAQWPYKYRYSVRRNQIRYHIGVLATVAVLVGTAALFSAGGGAHGADGASAPAPGECTFLPYRVSGQFGVFLLSLHVLLAVVTVAAVVAVQVLLCLRPRLRHAHSDLNPLNHTASDTSASSAGAAPRYGAMTPGTAAGAGVATLPHPVNRRRRRAVRRLGDFRWPTVALVTVLCHVINHLPYLLQLQLQLRPASQSAASSKATVTGWTQRLDSLERRVR</sequence>
<feature type="transmembrane region" description="Helical" evidence="7">
    <location>
        <begin position="357"/>
        <end position="380"/>
    </location>
</feature>
<feature type="transmembrane region" description="Helical" evidence="7">
    <location>
        <begin position="386"/>
        <end position="413"/>
    </location>
</feature>
<dbReference type="Gene3D" id="3.40.50.720">
    <property type="entry name" value="NAD(P)-binding Rossmann-like Domain"/>
    <property type="match status" value="1"/>
</dbReference>
<evidence type="ECO:0000256" key="7">
    <source>
        <dbReference type="SAM" id="Phobius"/>
    </source>
</evidence>
<keyword evidence="7" id="KW-0472">Membrane</keyword>
<dbReference type="GO" id="GO:0019478">
    <property type="term" value="P:D-amino acid catabolic process"/>
    <property type="evidence" value="ECO:0007669"/>
    <property type="project" value="TreeGrafter"/>
</dbReference>
<evidence type="ECO:0000256" key="5">
    <source>
        <dbReference type="ARBA" id="ARBA00022827"/>
    </source>
</evidence>
<feature type="transmembrane region" description="Helical" evidence="7">
    <location>
        <begin position="434"/>
        <end position="454"/>
    </location>
</feature>
<dbReference type="InterPro" id="IPR006076">
    <property type="entry name" value="FAD-dep_OxRdtase"/>
</dbReference>
<dbReference type="Gene3D" id="3.30.9.10">
    <property type="entry name" value="D-Amino Acid Oxidase, subunit A, domain 2"/>
    <property type="match status" value="1"/>
</dbReference>
<feature type="transmembrane region" description="Helical" evidence="7">
    <location>
        <begin position="321"/>
        <end position="345"/>
    </location>
</feature>
<dbReference type="InterPro" id="IPR023209">
    <property type="entry name" value="DAO"/>
</dbReference>
<feature type="domain" description="FAD dependent oxidoreductase" evidence="8">
    <location>
        <begin position="5"/>
        <end position="312"/>
    </location>
</feature>
<accession>A0A6A4WR52</accession>
<keyword evidence="7" id="KW-0812">Transmembrane</keyword>
<organism evidence="9 10">
    <name type="scientific">Amphibalanus amphitrite</name>
    <name type="common">Striped barnacle</name>
    <name type="synonym">Balanus amphitrite</name>
    <dbReference type="NCBI Taxonomy" id="1232801"/>
    <lineage>
        <taxon>Eukaryota</taxon>
        <taxon>Metazoa</taxon>
        <taxon>Ecdysozoa</taxon>
        <taxon>Arthropoda</taxon>
        <taxon>Crustacea</taxon>
        <taxon>Multicrustacea</taxon>
        <taxon>Cirripedia</taxon>
        <taxon>Thoracica</taxon>
        <taxon>Thoracicalcarea</taxon>
        <taxon>Balanomorpha</taxon>
        <taxon>Balanoidea</taxon>
        <taxon>Balanidae</taxon>
        <taxon>Amphibalaninae</taxon>
        <taxon>Amphibalanus</taxon>
    </lineage>
</organism>
<keyword evidence="6" id="KW-0560">Oxidoreductase</keyword>
<proteinExistence type="inferred from homology"/>
<reference evidence="9 10" key="1">
    <citation type="submission" date="2019-07" db="EMBL/GenBank/DDBJ databases">
        <title>Draft genome assembly of a fouling barnacle, Amphibalanus amphitrite (Darwin, 1854): The first reference genome for Thecostraca.</title>
        <authorList>
            <person name="Kim W."/>
        </authorList>
    </citation>
    <scope>NUCLEOTIDE SEQUENCE [LARGE SCALE GENOMIC DNA]</scope>
    <source>
        <strain evidence="9">SNU_AA5</strain>
        <tissue evidence="9">Soma without cirri and trophi</tissue>
    </source>
</reference>
<comment type="cofactor">
    <cofactor evidence="1">
        <name>FAD</name>
        <dbReference type="ChEBI" id="CHEBI:57692"/>
    </cofactor>
</comment>
<feature type="transmembrane region" description="Helical" evidence="7">
    <location>
        <begin position="485"/>
        <end position="513"/>
    </location>
</feature>
<name>A0A6A4WR52_AMPAM</name>
<dbReference type="GO" id="GO:0003884">
    <property type="term" value="F:D-amino-acid oxidase activity"/>
    <property type="evidence" value="ECO:0007669"/>
    <property type="project" value="InterPro"/>
</dbReference>
<dbReference type="GO" id="GO:0071949">
    <property type="term" value="F:FAD binding"/>
    <property type="evidence" value="ECO:0007669"/>
    <property type="project" value="InterPro"/>
</dbReference>
<dbReference type="PANTHER" id="PTHR11530">
    <property type="entry name" value="D-AMINO ACID OXIDASE"/>
    <property type="match status" value="1"/>
</dbReference>
<dbReference type="AlphaFoldDB" id="A0A6A4WR52"/>
<gene>
    <name evidence="9" type="primary">DDO_3</name>
    <name evidence="9" type="ORF">FJT64_022274</name>
</gene>
<comment type="caution">
    <text evidence="9">The sequence shown here is derived from an EMBL/GenBank/DDBJ whole genome shotgun (WGS) entry which is preliminary data.</text>
</comment>
<evidence type="ECO:0000256" key="2">
    <source>
        <dbReference type="ARBA" id="ARBA00004253"/>
    </source>
</evidence>
<evidence type="ECO:0000256" key="3">
    <source>
        <dbReference type="ARBA" id="ARBA00006730"/>
    </source>
</evidence>
<dbReference type="GO" id="GO:0005782">
    <property type="term" value="C:peroxisomal matrix"/>
    <property type="evidence" value="ECO:0007669"/>
    <property type="project" value="UniProtKB-SubCell"/>
</dbReference>
<keyword evidence="4" id="KW-0285">Flavoprotein</keyword>
<evidence type="ECO:0000256" key="1">
    <source>
        <dbReference type="ARBA" id="ARBA00001974"/>
    </source>
</evidence>
<protein>
    <submittedName>
        <fullName evidence="9">D-aspartate oxidase</fullName>
    </submittedName>
</protein>
<dbReference type="EMBL" id="VIIS01000685">
    <property type="protein sequence ID" value="KAF0306210.1"/>
    <property type="molecule type" value="Genomic_DNA"/>
</dbReference>
<evidence type="ECO:0000313" key="10">
    <source>
        <dbReference type="Proteomes" id="UP000440578"/>
    </source>
</evidence>
<dbReference type="Pfam" id="PF01266">
    <property type="entry name" value="DAO"/>
    <property type="match status" value="1"/>
</dbReference>
<evidence type="ECO:0000313" key="9">
    <source>
        <dbReference type="EMBL" id="KAF0306210.1"/>
    </source>
</evidence>
<comment type="similarity">
    <text evidence="3">Belongs to the DAMOX/DASOX family.</text>
</comment>